<evidence type="ECO:0008006" key="11">
    <source>
        <dbReference type="Google" id="ProtNLM"/>
    </source>
</evidence>
<keyword evidence="10" id="KW-1185">Reference proteome</keyword>
<accession>W2TR90</accession>
<proteinExistence type="predicted"/>
<comment type="subcellular location">
    <subcellularLocation>
        <location evidence="1">Membrane</location>
        <topology evidence="1">Multi-pass membrane protein</topology>
    </subcellularLocation>
</comment>
<dbReference type="PANTHER" id="PTHR45695:SF9">
    <property type="entry name" value="LEUCOKININ RECEPTOR"/>
    <property type="match status" value="1"/>
</dbReference>
<evidence type="ECO:0000256" key="3">
    <source>
        <dbReference type="ARBA" id="ARBA00022989"/>
    </source>
</evidence>
<dbReference type="InterPro" id="IPR000276">
    <property type="entry name" value="GPCR_Rhodpsn"/>
</dbReference>
<organism evidence="9 10">
    <name type="scientific">Necator americanus</name>
    <name type="common">Human hookworm</name>
    <dbReference type="NCBI Taxonomy" id="51031"/>
    <lineage>
        <taxon>Eukaryota</taxon>
        <taxon>Metazoa</taxon>
        <taxon>Ecdysozoa</taxon>
        <taxon>Nematoda</taxon>
        <taxon>Chromadorea</taxon>
        <taxon>Rhabditida</taxon>
        <taxon>Rhabditina</taxon>
        <taxon>Rhabditomorpha</taxon>
        <taxon>Strongyloidea</taxon>
        <taxon>Ancylostomatidae</taxon>
        <taxon>Bunostominae</taxon>
        <taxon>Necator</taxon>
    </lineage>
</organism>
<dbReference type="Pfam" id="PF00001">
    <property type="entry name" value="7tm_1"/>
    <property type="match status" value="1"/>
</dbReference>
<evidence type="ECO:0000256" key="1">
    <source>
        <dbReference type="ARBA" id="ARBA00004141"/>
    </source>
</evidence>
<sequence length="128" mass="14821">MQIRVQKDNQMEPNEHLSDEFGLCRSIDTDILPSANSYKRRDKNFLNTSVYVSILSLMFITFERWRAITCPLKSPLQTTRYVIAGTWVVAMIMSSPEPYTLHLKSAEFRRPNFSSTKVGLIRAYPNKT</sequence>
<keyword evidence="3 8" id="KW-1133">Transmembrane helix</keyword>
<keyword evidence="4" id="KW-0297">G-protein coupled receptor</keyword>
<dbReference type="GO" id="GO:0004930">
    <property type="term" value="F:G protein-coupled receptor activity"/>
    <property type="evidence" value="ECO:0007669"/>
    <property type="project" value="UniProtKB-KW"/>
</dbReference>
<dbReference type="KEGG" id="nai:NECAME_06806"/>
<evidence type="ECO:0000256" key="8">
    <source>
        <dbReference type="SAM" id="Phobius"/>
    </source>
</evidence>
<evidence type="ECO:0000256" key="6">
    <source>
        <dbReference type="ARBA" id="ARBA00023170"/>
    </source>
</evidence>
<keyword evidence="2 8" id="KW-0812">Transmembrane</keyword>
<evidence type="ECO:0000256" key="4">
    <source>
        <dbReference type="ARBA" id="ARBA00023040"/>
    </source>
</evidence>
<evidence type="ECO:0000256" key="5">
    <source>
        <dbReference type="ARBA" id="ARBA00023136"/>
    </source>
</evidence>
<dbReference type="EMBL" id="KI657919">
    <property type="protein sequence ID" value="ETN84570.1"/>
    <property type="molecule type" value="Genomic_DNA"/>
</dbReference>
<dbReference type="AlphaFoldDB" id="W2TR90"/>
<protein>
    <recommendedName>
        <fullName evidence="11">G-protein coupled receptors family 1 profile domain-containing protein</fullName>
    </recommendedName>
</protein>
<dbReference type="PANTHER" id="PTHR45695">
    <property type="entry name" value="LEUCOKININ RECEPTOR-RELATED"/>
    <property type="match status" value="1"/>
</dbReference>
<evidence type="ECO:0000313" key="9">
    <source>
        <dbReference type="EMBL" id="ETN84570.1"/>
    </source>
</evidence>
<dbReference type="Proteomes" id="UP000053676">
    <property type="component" value="Unassembled WGS sequence"/>
</dbReference>
<evidence type="ECO:0000256" key="2">
    <source>
        <dbReference type="ARBA" id="ARBA00022692"/>
    </source>
</evidence>
<dbReference type="Gene3D" id="1.20.1070.10">
    <property type="entry name" value="Rhodopsin 7-helix transmembrane proteins"/>
    <property type="match status" value="1"/>
</dbReference>
<dbReference type="OrthoDB" id="5987936at2759"/>
<keyword evidence="5 8" id="KW-0472">Membrane</keyword>
<name>W2TR90_NECAM</name>
<evidence type="ECO:0000313" key="10">
    <source>
        <dbReference type="Proteomes" id="UP000053676"/>
    </source>
</evidence>
<feature type="transmembrane region" description="Helical" evidence="8">
    <location>
        <begin position="45"/>
        <end position="62"/>
    </location>
</feature>
<dbReference type="GO" id="GO:0005886">
    <property type="term" value="C:plasma membrane"/>
    <property type="evidence" value="ECO:0007669"/>
    <property type="project" value="TreeGrafter"/>
</dbReference>
<dbReference type="STRING" id="51031.W2TR90"/>
<keyword evidence="6" id="KW-0675">Receptor</keyword>
<dbReference type="SUPFAM" id="SSF81321">
    <property type="entry name" value="Family A G protein-coupled receptor-like"/>
    <property type="match status" value="1"/>
</dbReference>
<evidence type="ECO:0000256" key="7">
    <source>
        <dbReference type="ARBA" id="ARBA00023224"/>
    </source>
</evidence>
<reference evidence="10" key="1">
    <citation type="journal article" date="2014" name="Nat. Genet.">
        <title>Genome of the human hookworm Necator americanus.</title>
        <authorList>
            <person name="Tang Y.T."/>
            <person name="Gao X."/>
            <person name="Rosa B.A."/>
            <person name="Abubucker S."/>
            <person name="Hallsworth-Pepin K."/>
            <person name="Martin J."/>
            <person name="Tyagi R."/>
            <person name="Heizer E."/>
            <person name="Zhang X."/>
            <person name="Bhonagiri-Palsikar V."/>
            <person name="Minx P."/>
            <person name="Warren W.C."/>
            <person name="Wang Q."/>
            <person name="Zhan B."/>
            <person name="Hotez P.J."/>
            <person name="Sternberg P.W."/>
            <person name="Dougall A."/>
            <person name="Gaze S.T."/>
            <person name="Mulvenna J."/>
            <person name="Sotillo J."/>
            <person name="Ranganathan S."/>
            <person name="Rabelo E.M."/>
            <person name="Wilson R.K."/>
            <person name="Felgner P.L."/>
            <person name="Bethony J."/>
            <person name="Hawdon J.M."/>
            <person name="Gasser R.B."/>
            <person name="Loukas A."/>
            <person name="Mitreva M."/>
        </authorList>
    </citation>
    <scope>NUCLEOTIDE SEQUENCE [LARGE SCALE GENOMIC DNA]</scope>
</reference>
<gene>
    <name evidence="9" type="ORF">NECAME_06806</name>
</gene>
<keyword evidence="7" id="KW-0807">Transducer</keyword>